<sequence>MIIKLDIPQKANLLFDHWNETIIWSCLQGIMGEIYADNGERPMSAMAVLGDFCFLAGVPNRDLVLYRPDCCHDEVIMVPQNDIWSGLIESCYGTKAEKITRHAIKKEPDVFNQSKLRQAALSLPPGFTIRMIDEDLYNMCKSNAWSRDLVSQYPDYGMYERLGLGVVALKDGQPVSGASSYTAYQEGIEIEIDTREEYRRMGLAYACGARLILECLARGIYPSWDAHNLESAALAEKLGYHYDRPYTAFLIHSSTSMRK</sequence>
<dbReference type="InterPro" id="IPR016181">
    <property type="entry name" value="Acyl_CoA_acyltransferase"/>
</dbReference>
<dbReference type="InterPro" id="IPR042573">
    <property type="entry name" value="GNAT_acetyltra_N"/>
</dbReference>
<dbReference type="Pfam" id="PF12746">
    <property type="entry name" value="GNAT_acetyltran"/>
    <property type="match status" value="1"/>
</dbReference>
<dbReference type="SUPFAM" id="SSF55729">
    <property type="entry name" value="Acyl-CoA N-acyltransferases (Nat)"/>
    <property type="match status" value="1"/>
</dbReference>
<dbReference type="Gene3D" id="3.40.630.30">
    <property type="match status" value="1"/>
</dbReference>
<evidence type="ECO:0000259" key="1">
    <source>
        <dbReference type="PROSITE" id="PS51186"/>
    </source>
</evidence>
<reference evidence="2" key="3">
    <citation type="submission" date="2022-01" db="EMBL/GenBank/DDBJ databases">
        <title>Collection of gut derived symbiotic bacterial strains cultured from healthy donors.</title>
        <authorList>
            <person name="Lin H."/>
            <person name="Kohout C."/>
            <person name="Waligurski E."/>
            <person name="Pamer E.G."/>
        </authorList>
    </citation>
    <scope>NUCLEOTIDE SEQUENCE</scope>
    <source>
        <strain evidence="2">DFI.6.55</strain>
    </source>
</reference>
<dbReference type="InterPro" id="IPR027365">
    <property type="entry name" value="GNAT_acetyltra_YdfB-like"/>
</dbReference>
<feature type="domain" description="N-acetyltransferase" evidence="1">
    <location>
        <begin position="127"/>
        <end position="259"/>
    </location>
</feature>
<keyword evidence="4" id="KW-1185">Reference proteome</keyword>
<organism evidence="2 5">
    <name type="scientific">Enterocloster aldenensis</name>
    <dbReference type="NCBI Taxonomy" id="358742"/>
    <lineage>
        <taxon>Bacteria</taxon>
        <taxon>Bacillati</taxon>
        <taxon>Bacillota</taxon>
        <taxon>Clostridia</taxon>
        <taxon>Lachnospirales</taxon>
        <taxon>Lachnospiraceae</taxon>
        <taxon>Enterocloster</taxon>
    </lineage>
</organism>
<evidence type="ECO:0000313" key="3">
    <source>
        <dbReference type="EMBL" id="NSJ50364.1"/>
    </source>
</evidence>
<reference evidence="3" key="2">
    <citation type="submission" date="2020-02" db="EMBL/GenBank/DDBJ databases">
        <authorList>
            <person name="Littmann E."/>
            <person name="Sorbara M."/>
        </authorList>
    </citation>
    <scope>NUCLEOTIDE SEQUENCE</scope>
    <source>
        <strain evidence="3">MSK.1.17</strain>
    </source>
</reference>
<accession>A0AAW5BYM0</accession>
<dbReference type="PANTHER" id="PTHR31143">
    <property type="match status" value="1"/>
</dbReference>
<dbReference type="PANTHER" id="PTHR31143:SF2">
    <property type="entry name" value="FR47-LIKE DOMAIN-CONTAINING PROTEIN-RELATED"/>
    <property type="match status" value="1"/>
</dbReference>
<dbReference type="Proteomes" id="UP000669239">
    <property type="component" value="Unassembled WGS sequence"/>
</dbReference>
<dbReference type="PROSITE" id="PS51186">
    <property type="entry name" value="GNAT"/>
    <property type="match status" value="1"/>
</dbReference>
<dbReference type="EMBL" id="JAAITT010000025">
    <property type="protein sequence ID" value="NSJ50364.1"/>
    <property type="molecule type" value="Genomic_DNA"/>
</dbReference>
<name>A0AAW5BYM0_9FIRM</name>
<proteinExistence type="predicted"/>
<evidence type="ECO:0000313" key="4">
    <source>
        <dbReference type="Proteomes" id="UP000669239"/>
    </source>
</evidence>
<dbReference type="AlphaFoldDB" id="A0AAW5BYM0"/>
<dbReference type="RefSeq" id="WP_117555422.1">
    <property type="nucleotide sequence ID" value="NZ_JAAITT010000025.1"/>
</dbReference>
<dbReference type="Proteomes" id="UP001299608">
    <property type="component" value="Unassembled WGS sequence"/>
</dbReference>
<dbReference type="EMBL" id="JAKNGE010000010">
    <property type="protein sequence ID" value="MCG4745695.1"/>
    <property type="molecule type" value="Genomic_DNA"/>
</dbReference>
<protein>
    <submittedName>
        <fullName evidence="2">GNAT family N-acetyltransferase</fullName>
    </submittedName>
</protein>
<evidence type="ECO:0000313" key="5">
    <source>
        <dbReference type="Proteomes" id="UP001299608"/>
    </source>
</evidence>
<dbReference type="InterPro" id="IPR000182">
    <property type="entry name" value="GNAT_dom"/>
</dbReference>
<reference evidence="3 4" key="1">
    <citation type="journal article" date="2020" name="Cell Host Microbe">
        <title>Functional and Genomic Variation between Human-Derived Isolates of Lachnospiraceae Reveals Inter- and Intra-Species Diversity.</title>
        <authorList>
            <person name="Sorbara M.T."/>
            <person name="Littmann E.R."/>
            <person name="Fontana E."/>
            <person name="Moody T.U."/>
            <person name="Kohout C.E."/>
            <person name="Gjonbalaj M."/>
            <person name="Eaton V."/>
            <person name="Seok R."/>
            <person name="Leiner I.M."/>
            <person name="Pamer E.G."/>
        </authorList>
    </citation>
    <scope>NUCLEOTIDE SEQUENCE [LARGE SCALE GENOMIC DNA]</scope>
    <source>
        <strain evidence="3 4">MSK.1.17</strain>
    </source>
</reference>
<dbReference type="GO" id="GO:0016747">
    <property type="term" value="F:acyltransferase activity, transferring groups other than amino-acyl groups"/>
    <property type="evidence" value="ECO:0007669"/>
    <property type="project" value="InterPro"/>
</dbReference>
<evidence type="ECO:0000313" key="2">
    <source>
        <dbReference type="EMBL" id="MCG4745695.1"/>
    </source>
</evidence>
<gene>
    <name evidence="3" type="ORF">G5B36_16890</name>
    <name evidence="2" type="ORF">L0N08_09765</name>
</gene>
<comment type="caution">
    <text evidence="2">The sequence shown here is derived from an EMBL/GenBank/DDBJ whole genome shotgun (WGS) entry which is preliminary data.</text>
</comment>
<dbReference type="Gene3D" id="3.40.630.110">
    <property type="entry name" value="GNAT acetyltransferase-like"/>
    <property type="match status" value="1"/>
</dbReference>